<dbReference type="SUPFAM" id="SSF53474">
    <property type="entry name" value="alpha/beta-Hydrolases"/>
    <property type="match status" value="1"/>
</dbReference>
<dbReference type="GO" id="GO:0052689">
    <property type="term" value="F:carboxylic ester hydrolase activity"/>
    <property type="evidence" value="ECO:0007669"/>
    <property type="project" value="UniProtKB-ARBA"/>
</dbReference>
<evidence type="ECO:0000259" key="2">
    <source>
        <dbReference type="Pfam" id="PF12146"/>
    </source>
</evidence>
<dbReference type="OrthoDB" id="9780269at2"/>
<dbReference type="InterPro" id="IPR029058">
    <property type="entry name" value="AB_hydrolase_fold"/>
</dbReference>
<evidence type="ECO:0000313" key="3">
    <source>
        <dbReference type="EMBL" id="ENH96925.1"/>
    </source>
</evidence>
<evidence type="ECO:0000256" key="1">
    <source>
        <dbReference type="ARBA" id="ARBA00022801"/>
    </source>
</evidence>
<gene>
    <name evidence="3" type="ORF">J416_08067</name>
</gene>
<dbReference type="Proteomes" id="UP000012283">
    <property type="component" value="Unassembled WGS sequence"/>
</dbReference>
<name>N4WR68_9BACI</name>
<reference evidence="3 4" key="1">
    <citation type="submission" date="2013-03" db="EMBL/GenBank/DDBJ databases">
        <title>Draft genome sequence of Gracibacillus halophilus YIM-C55.5, a moderately halophilic and thermophilic organism from the Xiaochaidamu salt lake.</title>
        <authorList>
            <person name="Sugumar T."/>
            <person name="Polireddy D.R."/>
            <person name="Antony A."/>
            <person name="Madhava Y.R."/>
            <person name="Sivakumar N."/>
        </authorList>
    </citation>
    <scope>NUCLEOTIDE SEQUENCE [LARGE SCALE GENOMIC DNA]</scope>
    <source>
        <strain evidence="3 4">YIM-C55.5</strain>
    </source>
</reference>
<dbReference type="InterPro" id="IPR050261">
    <property type="entry name" value="FrsA_esterase"/>
</dbReference>
<protein>
    <submittedName>
        <fullName evidence="3">Putative cinnamoyl ester hydrolase</fullName>
    </submittedName>
</protein>
<dbReference type="PANTHER" id="PTHR22946">
    <property type="entry name" value="DIENELACTONE HYDROLASE DOMAIN-CONTAINING PROTEIN-RELATED"/>
    <property type="match status" value="1"/>
</dbReference>
<dbReference type="InterPro" id="IPR022742">
    <property type="entry name" value="Hydrolase_4"/>
</dbReference>
<dbReference type="Pfam" id="PF12146">
    <property type="entry name" value="Hydrolase_4"/>
    <property type="match status" value="1"/>
</dbReference>
<dbReference type="PATRIC" id="fig|1308866.3.peg.1629"/>
<proteinExistence type="predicted"/>
<dbReference type="RefSeq" id="WP_003467959.1">
    <property type="nucleotide sequence ID" value="NZ_APML01000026.1"/>
</dbReference>
<evidence type="ECO:0000313" key="4">
    <source>
        <dbReference type="Proteomes" id="UP000012283"/>
    </source>
</evidence>
<keyword evidence="1 3" id="KW-0378">Hydrolase</keyword>
<dbReference type="Gene3D" id="3.40.50.1820">
    <property type="entry name" value="alpha/beta hydrolase"/>
    <property type="match status" value="1"/>
</dbReference>
<keyword evidence="4" id="KW-1185">Reference proteome</keyword>
<comment type="caution">
    <text evidence="3">The sequence shown here is derived from an EMBL/GenBank/DDBJ whole genome shotgun (WGS) entry which is preliminary data.</text>
</comment>
<feature type="domain" description="Serine aminopeptidase S33" evidence="2">
    <location>
        <begin position="31"/>
        <end position="148"/>
    </location>
</feature>
<dbReference type="PANTHER" id="PTHR22946:SF9">
    <property type="entry name" value="POLYKETIDE TRANSFERASE AF380"/>
    <property type="match status" value="1"/>
</dbReference>
<dbReference type="AlphaFoldDB" id="N4WR68"/>
<accession>N4WR68</accession>
<organism evidence="3 4">
    <name type="scientific">Gracilibacillus halophilus YIM-C55.5</name>
    <dbReference type="NCBI Taxonomy" id="1308866"/>
    <lineage>
        <taxon>Bacteria</taxon>
        <taxon>Bacillati</taxon>
        <taxon>Bacillota</taxon>
        <taxon>Bacilli</taxon>
        <taxon>Bacillales</taxon>
        <taxon>Bacillaceae</taxon>
        <taxon>Gracilibacillus</taxon>
    </lineage>
</organism>
<dbReference type="eggNOG" id="COG1073">
    <property type="taxonomic scope" value="Bacteria"/>
</dbReference>
<dbReference type="STRING" id="1308866.J416_08067"/>
<dbReference type="EMBL" id="APML01000026">
    <property type="protein sequence ID" value="ENH96925.1"/>
    <property type="molecule type" value="Genomic_DNA"/>
</dbReference>
<sequence length="251" mass="28271">MNSYQKEVVKITHRGRDIHGVSYMPDSKEKCPVVIFSHGFNGTNADFTMNSDYLAKNGIGGFCFDFCGGSVHTKSDLMTDEMTIFTEKEDLCAVIETIKKWNNVDSERIFLFGESMGGLVSALVADEYVADIKGLLLLFPALGIADDWNKRFPTLVSIPDTYELWGVRLGRKFFESIHEYNVFDHIGTFNKNVLIFHGDQDEVVPLEYGKKAEMSYPHASIEVFQGEGHGFSEAGNKRVAEMTYEFVKANK</sequence>